<dbReference type="AlphaFoldDB" id="A0AAD5PJ02"/>
<reference evidence="1" key="1">
    <citation type="journal article" date="2022" name="IScience">
        <title>Evolution of zygomycete secretomes and the origins of terrestrial fungal ecologies.</title>
        <authorList>
            <person name="Chang Y."/>
            <person name="Wang Y."/>
            <person name="Mondo S."/>
            <person name="Ahrendt S."/>
            <person name="Andreopoulos W."/>
            <person name="Barry K."/>
            <person name="Beard J."/>
            <person name="Benny G.L."/>
            <person name="Blankenship S."/>
            <person name="Bonito G."/>
            <person name="Cuomo C."/>
            <person name="Desiro A."/>
            <person name="Gervers K.A."/>
            <person name="Hundley H."/>
            <person name="Kuo A."/>
            <person name="LaButti K."/>
            <person name="Lang B.F."/>
            <person name="Lipzen A."/>
            <person name="O'Donnell K."/>
            <person name="Pangilinan J."/>
            <person name="Reynolds N."/>
            <person name="Sandor L."/>
            <person name="Smith M.E."/>
            <person name="Tsang A."/>
            <person name="Grigoriev I.V."/>
            <person name="Stajich J.E."/>
            <person name="Spatafora J.W."/>
        </authorList>
    </citation>
    <scope>NUCLEOTIDE SEQUENCE</scope>
    <source>
        <strain evidence="1">RSA 2281</strain>
    </source>
</reference>
<proteinExistence type="predicted"/>
<name>A0AAD5PJ02_9FUNG</name>
<evidence type="ECO:0000313" key="2">
    <source>
        <dbReference type="Proteomes" id="UP001209540"/>
    </source>
</evidence>
<comment type="caution">
    <text evidence="1">The sequence shown here is derived from an EMBL/GenBank/DDBJ whole genome shotgun (WGS) entry which is preliminary data.</text>
</comment>
<accession>A0AAD5PJ02</accession>
<gene>
    <name evidence="1" type="ORF">BDA99DRAFT_533479</name>
</gene>
<keyword evidence="2" id="KW-1185">Reference proteome</keyword>
<protein>
    <submittedName>
        <fullName evidence="1">Uncharacterized protein</fullName>
    </submittedName>
</protein>
<dbReference type="EMBL" id="JAIXMP010000005">
    <property type="protein sequence ID" value="KAI9272643.1"/>
    <property type="molecule type" value="Genomic_DNA"/>
</dbReference>
<dbReference type="Proteomes" id="UP001209540">
    <property type="component" value="Unassembled WGS sequence"/>
</dbReference>
<evidence type="ECO:0000313" key="1">
    <source>
        <dbReference type="EMBL" id="KAI9272643.1"/>
    </source>
</evidence>
<organism evidence="1 2">
    <name type="scientific">Phascolomyces articulosus</name>
    <dbReference type="NCBI Taxonomy" id="60185"/>
    <lineage>
        <taxon>Eukaryota</taxon>
        <taxon>Fungi</taxon>
        <taxon>Fungi incertae sedis</taxon>
        <taxon>Mucoromycota</taxon>
        <taxon>Mucoromycotina</taxon>
        <taxon>Mucoromycetes</taxon>
        <taxon>Mucorales</taxon>
        <taxon>Lichtheimiaceae</taxon>
        <taxon>Phascolomyces</taxon>
    </lineage>
</organism>
<sequence length="394" mass="45407">MYTNTYGPNLYGPREDLIFLEFHPLCLLNLLNIISIKNHHYEVKVRYDRTGTLYNDSTIKRGASFESIGDEEYTFGSSTVEKRSRLENNTLSTENNNVLPSLPSNLLIDDGEGNDFMNQDNDESSVDNQRHGYNNSNIQEHTEVFRINENTDGVERIWSQELGKLVAALISFDGNEGGPNLEETLPYFKGECTKYDPSYVVFKTILCVFISGIEKWNIGFCKCKKEYETLIHRNLFPATPSNSVIASHISFLYLEFYEHLNNSETIRRSLSNAYFGYEDIKDEVEKQINLNDYECPVCPKQGMRIALDGNIWLRRCKRNTDDTKHAGALILYTSIINNINKAITVLMETITSITIYNFRRYIYPLTVIETVKKHYGNDDINIIYGIVCRFKKKA</sequence>
<reference evidence="1" key="2">
    <citation type="submission" date="2023-02" db="EMBL/GenBank/DDBJ databases">
        <authorList>
            <consortium name="DOE Joint Genome Institute"/>
            <person name="Mondo S.J."/>
            <person name="Chang Y."/>
            <person name="Wang Y."/>
            <person name="Ahrendt S."/>
            <person name="Andreopoulos W."/>
            <person name="Barry K."/>
            <person name="Beard J."/>
            <person name="Benny G.L."/>
            <person name="Blankenship S."/>
            <person name="Bonito G."/>
            <person name="Cuomo C."/>
            <person name="Desiro A."/>
            <person name="Gervers K.A."/>
            <person name="Hundley H."/>
            <person name="Kuo A."/>
            <person name="LaButti K."/>
            <person name="Lang B.F."/>
            <person name="Lipzen A."/>
            <person name="O'Donnell K."/>
            <person name="Pangilinan J."/>
            <person name="Reynolds N."/>
            <person name="Sandor L."/>
            <person name="Smith M.W."/>
            <person name="Tsang A."/>
            <person name="Grigoriev I.V."/>
            <person name="Stajich J.E."/>
            <person name="Spatafora J.W."/>
        </authorList>
    </citation>
    <scope>NUCLEOTIDE SEQUENCE</scope>
    <source>
        <strain evidence="1">RSA 2281</strain>
    </source>
</reference>